<sequence length="149" mass="15464">MKHSLALLLASLALAASAQAQTVATDAWVRATVPGQTATGLFVQLTSPTKARLVGGRSPVAASVEVHEMSMQDGVMRMRAVPTLELPAGQPVMLKPGSYHVMLMGLKGTVKAGDTVPVTLTVERDGAAPETLQLQAPVRTLAPTPGHAH</sequence>
<name>A0ABS8XDC1_9BURK</name>
<keyword evidence="3" id="KW-1185">Reference proteome</keyword>
<evidence type="ECO:0000256" key="1">
    <source>
        <dbReference type="SAM" id="SignalP"/>
    </source>
</evidence>
<evidence type="ECO:0000313" key="3">
    <source>
        <dbReference type="Proteomes" id="UP001201463"/>
    </source>
</evidence>
<dbReference type="EMBL" id="JAJTWT010000004">
    <property type="protein sequence ID" value="MCE4537728.1"/>
    <property type="molecule type" value="Genomic_DNA"/>
</dbReference>
<dbReference type="InterPro" id="IPR007410">
    <property type="entry name" value="LpqE-like"/>
</dbReference>
<organism evidence="2 3">
    <name type="scientific">Pelomonas caseinilytica</name>
    <dbReference type="NCBI Taxonomy" id="2906763"/>
    <lineage>
        <taxon>Bacteria</taxon>
        <taxon>Pseudomonadati</taxon>
        <taxon>Pseudomonadota</taxon>
        <taxon>Betaproteobacteria</taxon>
        <taxon>Burkholderiales</taxon>
        <taxon>Sphaerotilaceae</taxon>
        <taxon>Roseateles</taxon>
    </lineage>
</organism>
<dbReference type="InterPro" id="IPR058248">
    <property type="entry name" value="Lxx211020-like"/>
</dbReference>
<dbReference type="Pfam" id="PF04314">
    <property type="entry name" value="PCuAC"/>
    <property type="match status" value="1"/>
</dbReference>
<evidence type="ECO:0000313" key="2">
    <source>
        <dbReference type="EMBL" id="MCE4537728.1"/>
    </source>
</evidence>
<dbReference type="PANTHER" id="PTHR36302">
    <property type="entry name" value="BLR7088 PROTEIN"/>
    <property type="match status" value="1"/>
</dbReference>
<dbReference type="SUPFAM" id="SSF110087">
    <property type="entry name" value="DR1885-like metal-binding protein"/>
    <property type="match status" value="1"/>
</dbReference>
<protein>
    <submittedName>
        <fullName evidence="2">Copper chaperone PCu(A)C</fullName>
    </submittedName>
</protein>
<feature type="signal peptide" evidence="1">
    <location>
        <begin position="1"/>
        <end position="20"/>
    </location>
</feature>
<dbReference type="RefSeq" id="WP_233391867.1">
    <property type="nucleotide sequence ID" value="NZ_JAJTWT010000004.1"/>
</dbReference>
<dbReference type="PANTHER" id="PTHR36302:SF1">
    <property type="entry name" value="COPPER CHAPERONE PCU(A)C"/>
    <property type="match status" value="1"/>
</dbReference>
<gene>
    <name evidence="2" type="ORF">LXT12_10755</name>
</gene>
<dbReference type="Proteomes" id="UP001201463">
    <property type="component" value="Unassembled WGS sequence"/>
</dbReference>
<comment type="caution">
    <text evidence="2">The sequence shown here is derived from an EMBL/GenBank/DDBJ whole genome shotgun (WGS) entry which is preliminary data.</text>
</comment>
<feature type="chain" id="PRO_5045915409" evidence="1">
    <location>
        <begin position="21"/>
        <end position="149"/>
    </location>
</feature>
<keyword evidence="1" id="KW-0732">Signal</keyword>
<dbReference type="Gene3D" id="2.60.40.1890">
    <property type="entry name" value="PCu(A)C copper chaperone"/>
    <property type="match status" value="1"/>
</dbReference>
<accession>A0ABS8XDC1</accession>
<proteinExistence type="predicted"/>
<reference evidence="2 3" key="1">
    <citation type="submission" date="2021-12" db="EMBL/GenBank/DDBJ databases">
        <title>Genome seq of p7.</title>
        <authorList>
            <person name="Seo T."/>
        </authorList>
    </citation>
    <scope>NUCLEOTIDE SEQUENCE [LARGE SCALE GENOMIC DNA]</scope>
    <source>
        <strain evidence="2 3">P7</strain>
    </source>
</reference>
<dbReference type="InterPro" id="IPR036182">
    <property type="entry name" value="PCuAC_sf"/>
</dbReference>